<evidence type="ECO:0000256" key="1">
    <source>
        <dbReference type="SAM" id="MobiDB-lite"/>
    </source>
</evidence>
<sequence length="68" mass="8030">MSWQDSEARQGLLDLTHRRVLYEWDKTTWDTSYTGRSEARRGSRNTTRPRKPNLTKRLPASPALPFLR</sequence>
<proteinExistence type="predicted"/>
<dbReference type="EMBL" id="VSRR010000496">
    <property type="protein sequence ID" value="MPC16318.1"/>
    <property type="molecule type" value="Genomic_DNA"/>
</dbReference>
<dbReference type="Proteomes" id="UP000324222">
    <property type="component" value="Unassembled WGS sequence"/>
</dbReference>
<protein>
    <submittedName>
        <fullName evidence="2">Uncharacterized protein</fullName>
    </submittedName>
</protein>
<name>A0A5B7D440_PORTR</name>
<evidence type="ECO:0000313" key="3">
    <source>
        <dbReference type="Proteomes" id="UP000324222"/>
    </source>
</evidence>
<keyword evidence="3" id="KW-1185">Reference proteome</keyword>
<evidence type="ECO:0000313" key="2">
    <source>
        <dbReference type="EMBL" id="MPC16318.1"/>
    </source>
</evidence>
<feature type="region of interest" description="Disordered" evidence="1">
    <location>
        <begin position="33"/>
        <end position="68"/>
    </location>
</feature>
<accession>A0A5B7D440</accession>
<reference evidence="2 3" key="1">
    <citation type="submission" date="2019-05" db="EMBL/GenBank/DDBJ databases">
        <title>Another draft genome of Portunus trituberculatus and its Hox gene families provides insights of decapod evolution.</title>
        <authorList>
            <person name="Jeong J.-H."/>
            <person name="Song I."/>
            <person name="Kim S."/>
            <person name="Choi T."/>
            <person name="Kim D."/>
            <person name="Ryu S."/>
            <person name="Kim W."/>
        </authorList>
    </citation>
    <scope>NUCLEOTIDE SEQUENCE [LARGE SCALE GENOMIC DNA]</scope>
    <source>
        <tissue evidence="2">Muscle</tissue>
    </source>
</reference>
<gene>
    <name evidence="2" type="ORF">E2C01_009140</name>
</gene>
<organism evidence="2 3">
    <name type="scientific">Portunus trituberculatus</name>
    <name type="common">Swimming crab</name>
    <name type="synonym">Neptunus trituberculatus</name>
    <dbReference type="NCBI Taxonomy" id="210409"/>
    <lineage>
        <taxon>Eukaryota</taxon>
        <taxon>Metazoa</taxon>
        <taxon>Ecdysozoa</taxon>
        <taxon>Arthropoda</taxon>
        <taxon>Crustacea</taxon>
        <taxon>Multicrustacea</taxon>
        <taxon>Malacostraca</taxon>
        <taxon>Eumalacostraca</taxon>
        <taxon>Eucarida</taxon>
        <taxon>Decapoda</taxon>
        <taxon>Pleocyemata</taxon>
        <taxon>Brachyura</taxon>
        <taxon>Eubrachyura</taxon>
        <taxon>Portunoidea</taxon>
        <taxon>Portunidae</taxon>
        <taxon>Portuninae</taxon>
        <taxon>Portunus</taxon>
    </lineage>
</organism>
<dbReference type="AlphaFoldDB" id="A0A5B7D440"/>
<comment type="caution">
    <text evidence="2">The sequence shown here is derived from an EMBL/GenBank/DDBJ whole genome shotgun (WGS) entry which is preliminary data.</text>
</comment>